<dbReference type="InterPro" id="IPR005302">
    <property type="entry name" value="MoCF_Sase_C"/>
</dbReference>
<dbReference type="PANTHER" id="PTHR14237:SF80">
    <property type="entry name" value="MOLYBDENUM COFACTOR SULFURASE"/>
    <property type="match status" value="1"/>
</dbReference>
<dbReference type="InterPro" id="IPR015424">
    <property type="entry name" value="PyrdxlP-dep_Trfase"/>
</dbReference>
<keyword evidence="2 4" id="KW-0663">Pyridoxal phosphate</keyword>
<proteinExistence type="inferred from homology"/>
<dbReference type="PROSITE" id="PS51340">
    <property type="entry name" value="MOSC"/>
    <property type="match status" value="1"/>
</dbReference>
<dbReference type="EC" id="2.8.1.9" evidence="4"/>
<accession>A0A6G1H3Y9</accession>
<evidence type="ECO:0000313" key="6">
    <source>
        <dbReference type="EMBL" id="KAF1987784.1"/>
    </source>
</evidence>
<dbReference type="InterPro" id="IPR015422">
    <property type="entry name" value="PyrdxlP-dep_Trfase_small"/>
</dbReference>
<dbReference type="PANTHER" id="PTHR14237">
    <property type="entry name" value="MOLYBDOPTERIN COFACTOR SULFURASE MOSC"/>
    <property type="match status" value="1"/>
</dbReference>
<comment type="cofactor">
    <cofactor evidence="4">
        <name>pyridoxal 5'-phosphate</name>
        <dbReference type="ChEBI" id="CHEBI:597326"/>
    </cofactor>
</comment>
<evidence type="ECO:0000256" key="4">
    <source>
        <dbReference type="HAMAP-Rule" id="MF_03050"/>
    </source>
</evidence>
<reference evidence="6" key="1">
    <citation type="journal article" date="2020" name="Stud. Mycol.">
        <title>101 Dothideomycetes genomes: a test case for predicting lifestyles and emergence of pathogens.</title>
        <authorList>
            <person name="Haridas S."/>
            <person name="Albert R."/>
            <person name="Binder M."/>
            <person name="Bloem J."/>
            <person name="Labutti K."/>
            <person name="Salamov A."/>
            <person name="Andreopoulos B."/>
            <person name="Baker S."/>
            <person name="Barry K."/>
            <person name="Bills G."/>
            <person name="Bluhm B."/>
            <person name="Cannon C."/>
            <person name="Castanera R."/>
            <person name="Culley D."/>
            <person name="Daum C."/>
            <person name="Ezra D."/>
            <person name="Gonzalez J."/>
            <person name="Henrissat B."/>
            <person name="Kuo A."/>
            <person name="Liang C."/>
            <person name="Lipzen A."/>
            <person name="Lutzoni F."/>
            <person name="Magnuson J."/>
            <person name="Mondo S."/>
            <person name="Nolan M."/>
            <person name="Ohm R."/>
            <person name="Pangilinan J."/>
            <person name="Park H.-J."/>
            <person name="Ramirez L."/>
            <person name="Alfaro M."/>
            <person name="Sun H."/>
            <person name="Tritt A."/>
            <person name="Yoshinaga Y."/>
            <person name="Zwiers L.-H."/>
            <person name="Turgeon B."/>
            <person name="Goodwin S."/>
            <person name="Spatafora J."/>
            <person name="Crous P."/>
            <person name="Grigoriev I."/>
        </authorList>
    </citation>
    <scope>NUCLEOTIDE SEQUENCE</scope>
    <source>
        <strain evidence="6">CBS 113979</strain>
    </source>
</reference>
<dbReference type="HAMAP" id="MF_03050">
    <property type="entry name" value="MOCOS"/>
    <property type="match status" value="1"/>
</dbReference>
<comment type="similarity">
    <text evidence="4">Belongs to the class-V pyridoxal-phosphate-dependent aminotransferase family. MOCOS subfamily.</text>
</comment>
<dbReference type="Pfam" id="PF00266">
    <property type="entry name" value="Aminotran_5"/>
    <property type="match status" value="1"/>
</dbReference>
<dbReference type="OrthoDB" id="10264306at2759"/>
<dbReference type="GO" id="GO:0006777">
    <property type="term" value="P:Mo-molybdopterin cofactor biosynthetic process"/>
    <property type="evidence" value="ECO:0007669"/>
    <property type="project" value="UniProtKB-UniRule"/>
</dbReference>
<dbReference type="SUPFAM" id="SSF141673">
    <property type="entry name" value="MOSC N-terminal domain-like"/>
    <property type="match status" value="1"/>
</dbReference>
<keyword evidence="7" id="KW-1185">Reference proteome</keyword>
<dbReference type="GO" id="GO:0016829">
    <property type="term" value="F:lyase activity"/>
    <property type="evidence" value="ECO:0007669"/>
    <property type="project" value="UniProtKB-UniRule"/>
</dbReference>
<dbReference type="Gene3D" id="3.90.1150.10">
    <property type="entry name" value="Aspartate Aminotransferase, domain 1"/>
    <property type="match status" value="1"/>
</dbReference>
<sequence length="823" mass="91268">MDDSKYDQYLEHMRLSEYPMLKGTTYLDHAGTTLYSKSLIDRFSADMIANHYGNPHSASSSSQNTSARIDTVRTSLLDLFHADPDEFDLVFVANATAGIKLVADAFRESEGGFWYGYHKDAHTSLVGVRELAASHRCFESDEDVERWLNDDHRQLESSQNRTGLFGYPAQSNMNGRRLPLHWPGQISSKAQRSGNSLYTLLDAAALVSTAPLKLSNTENAPDFTVLSLYKMFGFPDLGCLIVRKSSGGILRQRKYFGGGTVDMVVCVKEQWHARKSETLHDGFEDGTLPIHSILAVQSALEVHRETLGSLERISRHTTALAKQLLDGLESLQHGNKTSVCTIYSGGSTAYGNASAQGPIVSFNVQNAQGSWIGHTEVEKLASIKDIQLRTGGLCNPGGIASSLDLAPWEMRQNFSAGQRCGTDHDIMNGKPTGMIRVSLGAMSTSSDVRRFLEFVEEYFVEDDVSNTILPTPPPTPCTSRSFQVESLMVYPIKSCAGYRIPTGTPWYIRKEGLVWDREWCLIHRGTGAALSQKRYPKMALLRPAIDFTKGVLRVRYTGSTAGLQVIEVPLSEDPSLFDNADYKNQTARVCGDTITTRLYRSEELNMFFTDALGVDCQLARFPASGTTTSTRHAKAHLQKYQKQQREPHIPGSFPEMELKQGAGPTMLLSNESPILMMSRSSLNRLNEQIKLNGGKAVHAEVFRANIIIAEPYVTPPGDEEPYAEDTWHGMQIGCQYFRMLGSCRRCQMVCVDQDTAVKNEEPFTTLSKTRRFDGKVFFGQHSCHVPLANDLSPQSQNPTITVGDVVRPITSEDEVMEDAGILC</sequence>
<evidence type="ECO:0000256" key="2">
    <source>
        <dbReference type="ARBA" id="ARBA00022898"/>
    </source>
</evidence>
<feature type="domain" description="MOSC" evidence="5">
    <location>
        <begin position="642"/>
        <end position="809"/>
    </location>
</feature>
<organism evidence="6 7">
    <name type="scientific">Aulographum hederae CBS 113979</name>
    <dbReference type="NCBI Taxonomy" id="1176131"/>
    <lineage>
        <taxon>Eukaryota</taxon>
        <taxon>Fungi</taxon>
        <taxon>Dikarya</taxon>
        <taxon>Ascomycota</taxon>
        <taxon>Pezizomycotina</taxon>
        <taxon>Dothideomycetes</taxon>
        <taxon>Pleosporomycetidae</taxon>
        <taxon>Aulographales</taxon>
        <taxon>Aulographaceae</taxon>
    </lineage>
</organism>
<evidence type="ECO:0000256" key="1">
    <source>
        <dbReference type="ARBA" id="ARBA00022679"/>
    </source>
</evidence>
<evidence type="ECO:0000259" key="5">
    <source>
        <dbReference type="PROSITE" id="PS51340"/>
    </source>
</evidence>
<comment type="function">
    <text evidence="4">Sulfurates the molybdenum cofactor. Sulfation of molybdenum is essential for xanthine dehydrogenase (XDH) and aldehyde oxidase (ADO) enzymes in which molybdenum cofactor is liganded by 1 oxygen and 1 sulfur atom in active form.</text>
</comment>
<name>A0A6G1H3Y9_9PEZI</name>
<dbReference type="GO" id="GO:0030151">
    <property type="term" value="F:molybdenum ion binding"/>
    <property type="evidence" value="ECO:0007669"/>
    <property type="project" value="UniProtKB-UniRule"/>
</dbReference>
<dbReference type="GO" id="GO:0030170">
    <property type="term" value="F:pyridoxal phosphate binding"/>
    <property type="evidence" value="ECO:0007669"/>
    <property type="project" value="UniProtKB-UniRule"/>
</dbReference>
<gene>
    <name evidence="4" type="primary">hxB</name>
    <name evidence="6" type="ORF">K402DRAFT_412015</name>
</gene>
<dbReference type="Pfam" id="PF03473">
    <property type="entry name" value="MOSC"/>
    <property type="match status" value="1"/>
</dbReference>
<feature type="modified residue" description="N6-(pyridoxal phosphate)lysine" evidence="4">
    <location>
        <position position="230"/>
    </location>
</feature>
<dbReference type="Gene3D" id="3.40.640.10">
    <property type="entry name" value="Type I PLP-dependent aspartate aminotransferase-like (Major domain)"/>
    <property type="match status" value="1"/>
</dbReference>
<evidence type="ECO:0000256" key="3">
    <source>
        <dbReference type="ARBA" id="ARBA00023150"/>
    </source>
</evidence>
<dbReference type="InterPro" id="IPR000192">
    <property type="entry name" value="Aminotrans_V_dom"/>
</dbReference>
<dbReference type="AlphaFoldDB" id="A0A6G1H3Y9"/>
<dbReference type="Pfam" id="PF03476">
    <property type="entry name" value="MOSC_N"/>
    <property type="match status" value="1"/>
</dbReference>
<dbReference type="EMBL" id="ML977151">
    <property type="protein sequence ID" value="KAF1987784.1"/>
    <property type="molecule type" value="Genomic_DNA"/>
</dbReference>
<dbReference type="Proteomes" id="UP000800041">
    <property type="component" value="Unassembled WGS sequence"/>
</dbReference>
<keyword evidence="3 4" id="KW-0501">Molybdenum cofactor biosynthesis</keyword>
<dbReference type="GO" id="GO:0008265">
    <property type="term" value="F:molybdenum cofactor sulfurtransferase activity"/>
    <property type="evidence" value="ECO:0007669"/>
    <property type="project" value="UniProtKB-UniRule"/>
</dbReference>
<protein>
    <recommendedName>
        <fullName evidence="4">Molybdenum cofactor sulfurase</fullName>
        <shortName evidence="4">MCS</shortName>
        <shortName evidence="4">MOS</shortName>
        <shortName evidence="4">MoCo sulfurase</shortName>
        <ecNumber evidence="4">2.8.1.9</ecNumber>
    </recommendedName>
    <alternativeName>
        <fullName evidence="4">Molybdenum cofactor sulfurtransferase</fullName>
    </alternativeName>
</protein>
<dbReference type="InterPro" id="IPR015421">
    <property type="entry name" value="PyrdxlP-dep_Trfase_major"/>
</dbReference>
<keyword evidence="1 4" id="KW-0808">Transferase</keyword>
<comment type="catalytic activity">
    <reaction evidence="4">
        <text>Mo-molybdopterin + L-cysteine + AH2 = thio-Mo-molybdopterin + L-alanine + A + H2O</text>
        <dbReference type="Rhea" id="RHEA:42636"/>
        <dbReference type="ChEBI" id="CHEBI:13193"/>
        <dbReference type="ChEBI" id="CHEBI:15377"/>
        <dbReference type="ChEBI" id="CHEBI:17499"/>
        <dbReference type="ChEBI" id="CHEBI:35235"/>
        <dbReference type="ChEBI" id="CHEBI:57972"/>
        <dbReference type="ChEBI" id="CHEBI:71302"/>
        <dbReference type="ChEBI" id="CHEBI:82685"/>
        <dbReference type="EC" id="2.8.1.9"/>
    </reaction>
</comment>
<dbReference type="InterPro" id="IPR005303">
    <property type="entry name" value="MOCOS_middle"/>
</dbReference>
<evidence type="ECO:0000313" key="7">
    <source>
        <dbReference type="Proteomes" id="UP000800041"/>
    </source>
</evidence>
<dbReference type="SUPFAM" id="SSF53383">
    <property type="entry name" value="PLP-dependent transferases"/>
    <property type="match status" value="1"/>
</dbReference>
<dbReference type="InterPro" id="IPR028886">
    <property type="entry name" value="MoCo_sulfurase"/>
</dbReference>
<feature type="active site" evidence="4">
    <location>
        <position position="394"/>
    </location>
</feature>